<proteinExistence type="inferred from homology"/>
<feature type="repeat" description="ANK" evidence="5">
    <location>
        <begin position="209"/>
        <end position="241"/>
    </location>
</feature>
<protein>
    <recommendedName>
        <fullName evidence="6">ACB domain-containing protein</fullName>
    </recommendedName>
</protein>
<dbReference type="InterPro" id="IPR036770">
    <property type="entry name" value="Ankyrin_rpt-contain_sf"/>
</dbReference>
<dbReference type="KEGG" id="cre:CHLRE_14g627800v5"/>
<evidence type="ECO:0000259" key="6">
    <source>
        <dbReference type="PROSITE" id="PS51228"/>
    </source>
</evidence>
<dbReference type="GO" id="GO:0005737">
    <property type="term" value="C:cytoplasm"/>
    <property type="evidence" value="ECO:0000318"/>
    <property type="project" value="GO_Central"/>
</dbReference>
<keyword evidence="4" id="KW-0446">Lipid-binding</keyword>
<dbReference type="GO" id="GO:0000062">
    <property type="term" value="F:fatty-acyl-CoA binding"/>
    <property type="evidence" value="ECO:0000318"/>
    <property type="project" value="GO_Central"/>
</dbReference>
<sequence length="258" mass="26202">MDDNDVGLEGVSTDLEDAFGAAASFLGAAVISKDARFDDKLKLQFYGLYKQATAGKCASGRPAFWDLAGRAKWDAWAALGDLGKDDAMQRYVELLCTVAPDWDAAASGSKPGKSRGGGGAMGPVFSSLAAGEEAEAGGEGDEGRVRSLHELAGEGDLEAVTAALEAGADVHARDESGCTALHFAADRGAAAVAAALLAAGADVDAADVDGQTPLHYAAVTEHRELYELLVGAGADVSIRDSSGATAAEGAPEGWGLRT</sequence>
<dbReference type="SMART" id="SM00248">
    <property type="entry name" value="ANK"/>
    <property type="match status" value="3"/>
</dbReference>
<dbReference type="ExpressionAtlas" id="A0A2K3CYG7">
    <property type="expression patterns" value="baseline and differential"/>
</dbReference>
<evidence type="ECO:0000256" key="1">
    <source>
        <dbReference type="ARBA" id="ARBA00005567"/>
    </source>
</evidence>
<dbReference type="FunCoup" id="A0A2K3CYG7">
    <property type="interactions" value="1636"/>
</dbReference>
<dbReference type="AlphaFoldDB" id="A0A2K3CYG7"/>
<dbReference type="GO" id="GO:0006631">
    <property type="term" value="P:fatty acid metabolic process"/>
    <property type="evidence" value="ECO:0000318"/>
    <property type="project" value="GO_Central"/>
</dbReference>
<dbReference type="RefSeq" id="XP_042916994.1">
    <property type="nucleotide sequence ID" value="XM_043070321.1"/>
</dbReference>
<keyword evidence="3 5" id="KW-0040">ANK repeat</keyword>
<feature type="repeat" description="ANK" evidence="5">
    <location>
        <begin position="176"/>
        <end position="208"/>
    </location>
</feature>
<evidence type="ECO:0000256" key="3">
    <source>
        <dbReference type="ARBA" id="ARBA00023043"/>
    </source>
</evidence>
<dbReference type="Gene3D" id="1.25.40.20">
    <property type="entry name" value="Ankyrin repeat-containing domain"/>
    <property type="match status" value="2"/>
</dbReference>
<feature type="repeat" description="ANK" evidence="5">
    <location>
        <begin position="148"/>
        <end position="175"/>
    </location>
</feature>
<dbReference type="GeneID" id="5718382"/>
<feature type="domain" description="ACB" evidence="6">
    <location>
        <begin position="15"/>
        <end position="104"/>
    </location>
</feature>
<dbReference type="InterPro" id="IPR002110">
    <property type="entry name" value="Ankyrin_rpt"/>
</dbReference>
<dbReference type="PROSITE" id="PS50088">
    <property type="entry name" value="ANK_REPEAT"/>
    <property type="match status" value="3"/>
</dbReference>
<reference evidence="7 8" key="1">
    <citation type="journal article" date="2007" name="Science">
        <title>The Chlamydomonas genome reveals the evolution of key animal and plant functions.</title>
        <authorList>
            <person name="Merchant S.S."/>
            <person name="Prochnik S.E."/>
            <person name="Vallon O."/>
            <person name="Harris E.H."/>
            <person name="Karpowicz S.J."/>
            <person name="Witman G.B."/>
            <person name="Terry A."/>
            <person name="Salamov A."/>
            <person name="Fritz-Laylin L.K."/>
            <person name="Marechal-Drouard L."/>
            <person name="Marshall W.F."/>
            <person name="Qu L.H."/>
            <person name="Nelson D.R."/>
            <person name="Sanderfoot A.A."/>
            <person name="Spalding M.H."/>
            <person name="Kapitonov V.V."/>
            <person name="Ren Q."/>
            <person name="Ferris P."/>
            <person name="Lindquist E."/>
            <person name="Shapiro H."/>
            <person name="Lucas S.M."/>
            <person name="Grimwood J."/>
            <person name="Schmutz J."/>
            <person name="Cardol P."/>
            <person name="Cerutti H."/>
            <person name="Chanfreau G."/>
            <person name="Chen C.L."/>
            <person name="Cognat V."/>
            <person name="Croft M.T."/>
            <person name="Dent R."/>
            <person name="Dutcher S."/>
            <person name="Fernandez E."/>
            <person name="Fukuzawa H."/>
            <person name="Gonzalez-Ballester D."/>
            <person name="Gonzalez-Halphen D."/>
            <person name="Hallmann A."/>
            <person name="Hanikenne M."/>
            <person name="Hippler M."/>
            <person name="Inwood W."/>
            <person name="Jabbari K."/>
            <person name="Kalanon M."/>
            <person name="Kuras R."/>
            <person name="Lefebvre P.A."/>
            <person name="Lemaire S.D."/>
            <person name="Lobanov A.V."/>
            <person name="Lohr M."/>
            <person name="Manuell A."/>
            <person name="Meier I."/>
            <person name="Mets L."/>
            <person name="Mittag M."/>
            <person name="Mittelmeier T."/>
            <person name="Moroney J.V."/>
            <person name="Moseley J."/>
            <person name="Napoli C."/>
            <person name="Nedelcu A.M."/>
            <person name="Niyogi K."/>
            <person name="Novoselov S.V."/>
            <person name="Paulsen I.T."/>
            <person name="Pazour G."/>
            <person name="Purton S."/>
            <person name="Ral J.P."/>
            <person name="Riano-Pachon D.M."/>
            <person name="Riekhof W."/>
            <person name="Rymarquis L."/>
            <person name="Schroda M."/>
            <person name="Stern D."/>
            <person name="Umen J."/>
            <person name="Willows R."/>
            <person name="Wilson N."/>
            <person name="Zimmer S.L."/>
            <person name="Allmer J."/>
            <person name="Balk J."/>
            <person name="Bisova K."/>
            <person name="Chen C.J."/>
            <person name="Elias M."/>
            <person name="Gendler K."/>
            <person name="Hauser C."/>
            <person name="Lamb M.R."/>
            <person name="Ledford H."/>
            <person name="Long J.C."/>
            <person name="Minagawa J."/>
            <person name="Page M.D."/>
            <person name="Pan J."/>
            <person name="Pootakham W."/>
            <person name="Roje S."/>
            <person name="Rose A."/>
            <person name="Stahlberg E."/>
            <person name="Terauchi A.M."/>
            <person name="Yang P."/>
            <person name="Ball S."/>
            <person name="Bowler C."/>
            <person name="Dieckmann C.L."/>
            <person name="Gladyshev V.N."/>
            <person name="Green P."/>
            <person name="Jorgensen R."/>
            <person name="Mayfield S."/>
            <person name="Mueller-Roeber B."/>
            <person name="Rajamani S."/>
            <person name="Sayre R.T."/>
            <person name="Brokstein P."/>
            <person name="Dubchak I."/>
            <person name="Goodstein D."/>
            <person name="Hornick L."/>
            <person name="Huang Y.W."/>
            <person name="Jhaveri J."/>
            <person name="Luo Y."/>
            <person name="Martinez D."/>
            <person name="Ngau W.C."/>
            <person name="Otillar B."/>
            <person name="Poliakov A."/>
            <person name="Porter A."/>
            <person name="Szajkowski L."/>
            <person name="Werner G."/>
            <person name="Zhou K."/>
            <person name="Grigoriev I.V."/>
            <person name="Rokhsar D.S."/>
            <person name="Grossman A.R."/>
        </authorList>
    </citation>
    <scope>NUCLEOTIDE SEQUENCE [LARGE SCALE GENOMIC DNA]</scope>
    <source>
        <strain evidence="8">CC-503</strain>
    </source>
</reference>
<dbReference type="InterPro" id="IPR035984">
    <property type="entry name" value="Acyl-CoA-binding_sf"/>
</dbReference>
<dbReference type="EMBL" id="CM008975">
    <property type="protein sequence ID" value="PNW73324.1"/>
    <property type="molecule type" value="Genomic_DNA"/>
</dbReference>
<dbReference type="PANTHER" id="PTHR24119:SF0">
    <property type="entry name" value="ACYL-COA-BINDING DOMAIN-CONTAINING PROTEIN 6"/>
    <property type="match status" value="1"/>
</dbReference>
<keyword evidence="2" id="KW-0677">Repeat</keyword>
<dbReference type="SUPFAM" id="SSF47027">
    <property type="entry name" value="Acyl-CoA binding protein"/>
    <property type="match status" value="1"/>
</dbReference>
<dbReference type="Gene3D" id="1.20.80.10">
    <property type="match status" value="1"/>
</dbReference>
<keyword evidence="8" id="KW-1185">Reference proteome</keyword>
<dbReference type="PRINTS" id="PR01415">
    <property type="entry name" value="ANKYRIN"/>
</dbReference>
<dbReference type="Pfam" id="PF12796">
    <property type="entry name" value="Ank_2"/>
    <property type="match status" value="1"/>
</dbReference>
<evidence type="ECO:0000313" key="7">
    <source>
        <dbReference type="EMBL" id="PNW73324.1"/>
    </source>
</evidence>
<organism evidence="7 8">
    <name type="scientific">Chlamydomonas reinhardtii</name>
    <name type="common">Chlamydomonas smithii</name>
    <dbReference type="NCBI Taxonomy" id="3055"/>
    <lineage>
        <taxon>Eukaryota</taxon>
        <taxon>Viridiplantae</taxon>
        <taxon>Chlorophyta</taxon>
        <taxon>core chlorophytes</taxon>
        <taxon>Chlorophyceae</taxon>
        <taxon>CS clade</taxon>
        <taxon>Chlamydomonadales</taxon>
        <taxon>Chlamydomonadaceae</taxon>
        <taxon>Chlamydomonas</taxon>
    </lineage>
</organism>
<dbReference type="PaxDb" id="3055-EDP03712"/>
<comment type="similarity">
    <text evidence="1">Belongs to the ACBP family.</text>
</comment>
<dbReference type="OrthoDB" id="346910at2759"/>
<dbReference type="InterPro" id="IPR000582">
    <property type="entry name" value="Acyl-CoA-binding_protein"/>
</dbReference>
<evidence type="ECO:0000256" key="4">
    <source>
        <dbReference type="ARBA" id="ARBA00023121"/>
    </source>
</evidence>
<dbReference type="SUPFAM" id="SSF48403">
    <property type="entry name" value="Ankyrin repeat"/>
    <property type="match status" value="1"/>
</dbReference>
<name>A0A2K3CYG7_CHLRE</name>
<dbReference type="PRINTS" id="PR00689">
    <property type="entry name" value="ACOABINDINGP"/>
</dbReference>
<evidence type="ECO:0000313" key="8">
    <source>
        <dbReference type="Proteomes" id="UP000006906"/>
    </source>
</evidence>
<dbReference type="InterPro" id="IPR014352">
    <property type="entry name" value="FERM/acyl-CoA-bd_prot_sf"/>
</dbReference>
<dbReference type="Gramene" id="PNW73324">
    <property type="protein sequence ID" value="PNW73324"/>
    <property type="gene ID" value="CHLRE_14g627800v5"/>
</dbReference>
<dbReference type="Proteomes" id="UP000006906">
    <property type="component" value="Chromosome 14"/>
</dbReference>
<evidence type="ECO:0000256" key="5">
    <source>
        <dbReference type="PROSITE-ProRule" id="PRU00023"/>
    </source>
</evidence>
<accession>A0A2K3CYG7</accession>
<dbReference type="OMA" id="WPWIRDS"/>
<dbReference type="InParanoid" id="A0A2K3CYG7"/>
<evidence type="ECO:0000256" key="2">
    <source>
        <dbReference type="ARBA" id="ARBA00022737"/>
    </source>
</evidence>
<dbReference type="PROSITE" id="PS51228">
    <property type="entry name" value="ACB_2"/>
    <property type="match status" value="1"/>
</dbReference>
<dbReference type="PROSITE" id="PS50297">
    <property type="entry name" value="ANK_REP_REGION"/>
    <property type="match status" value="2"/>
</dbReference>
<dbReference type="STRING" id="3055.A0A2K3CYG7"/>
<gene>
    <name evidence="7" type="ORF">CHLRE_14g627800v5</name>
</gene>
<dbReference type="Pfam" id="PF00887">
    <property type="entry name" value="ACBP"/>
    <property type="match status" value="1"/>
</dbReference>
<dbReference type="PANTHER" id="PTHR24119">
    <property type="entry name" value="ACYL-COA-BINDING DOMAIN-CONTAINING PROTEIN 6"/>
    <property type="match status" value="1"/>
</dbReference>